<feature type="domain" description="Reverse transcriptase" evidence="2">
    <location>
        <begin position="956"/>
        <end position="1242"/>
    </location>
</feature>
<feature type="compositionally biased region" description="Low complexity" evidence="1">
    <location>
        <begin position="825"/>
        <end position="850"/>
    </location>
</feature>
<dbReference type="InterPro" id="IPR036691">
    <property type="entry name" value="Endo/exonu/phosph_ase_sf"/>
</dbReference>
<dbReference type="InterPro" id="IPR043502">
    <property type="entry name" value="DNA/RNA_pol_sf"/>
</dbReference>
<accession>A0AAV9INE1</accession>
<dbReference type="SUPFAM" id="SSF56672">
    <property type="entry name" value="DNA/RNA polymerases"/>
    <property type="match status" value="1"/>
</dbReference>
<feature type="region of interest" description="Disordered" evidence="1">
    <location>
        <begin position="37"/>
        <end position="153"/>
    </location>
</feature>
<gene>
    <name evidence="3" type="ORF">GAYE_SCF67G6874</name>
</gene>
<dbReference type="EMBL" id="JANCYU010000072">
    <property type="protein sequence ID" value="KAK4528926.1"/>
    <property type="molecule type" value="Genomic_DNA"/>
</dbReference>
<evidence type="ECO:0000313" key="4">
    <source>
        <dbReference type="Proteomes" id="UP001300502"/>
    </source>
</evidence>
<dbReference type="Pfam" id="PF03372">
    <property type="entry name" value="Exo_endo_phos"/>
    <property type="match status" value="1"/>
</dbReference>
<proteinExistence type="predicted"/>
<dbReference type="PANTHER" id="PTHR19446">
    <property type="entry name" value="REVERSE TRANSCRIPTASES"/>
    <property type="match status" value="1"/>
</dbReference>
<feature type="region of interest" description="Disordered" evidence="1">
    <location>
        <begin position="824"/>
        <end position="865"/>
    </location>
</feature>
<feature type="compositionally biased region" description="Basic residues" evidence="1">
    <location>
        <begin position="133"/>
        <end position="147"/>
    </location>
</feature>
<sequence>MGHSVGMVAASIVKDWENWAIRLAWRATTTKTALEATSEKEVTSRCSGKKSPHNLSLVKRPEKRWQRSLSSLSTQGSGGDGGRKSSKGSEGDGGRRRAEGSGGDGDGGGENGQGRANLNLNSNSNLNLARSNGPHHHHRLHVHHPHHHQDEVNFNLAPTNGPQQQSGEIAISTSAGELDRRRRGSSNRQRVCIWGDKVRNIQHLYSLLQPLVISIRRVEQRNNARIRYDVYCTDVEVLLARLRVMKGVHARVHRSWRVRQQLVAKANNRKNDPSLSSGCSINDRSSPGANQNAWTQVSTAVQKRRKMDSIQISSWNLSGSIRTKSSDIVHYLGLHHVDVLAMQETLRTEHHANLYFPGYHVVESPAIPDTLGARGIALLISQRFTITPIQGDDDQAFPFMIFVRLFDRQRRTGFIFGTVYVPQYRSCRRLIWTSLQTMLGKIQARYPGMPVLIAGDWNLTRGNLTRMLSRKHLHEILQVNPCRGSDKTWHRRVRGEWRTSGIDHILWSGTSSHSTLSHSIVDRCWDLSDHWPISCKVHLERLSKESGHGVSEANKVQYPRMRVDVLRERRDQIIHATQWQVLEVDVPGPDEPKDSSSQVVAQGGQVEGVVSVPDQSIHSDAAESDALDRYASQVVETCHSIAKEYGAHVCPRRNRKGKGDFCLSKKTKRLIDHRRKTYHRLISSSSSMDNEDMALLLESYQQLRRQCHDSVNEDKRSSWHVKMKVIAQHAKKLRLRSLFRWLRGRIQGESTSKPGDKPMLRSGNASGSMIQVQPIQYDGQLHTDEASILKCWAAYYEKLSSDETGHSQDSNHWKDVFPIPFMNATTGRSTTSTSVSTTSSSTSSSSSTLSHVAEDGGSMDSPITPSELCSVLRTMANGKAPGKDQIPMEFWKLILPTNASTDATAAPNISSSSSPSSPSSSSSSSTTTDQERETGSRASLLLHNPMSRVLLRLLNWIFQSGKIPSSWNSSLLISIPKKGDLKDMNNYRGISLISTIVKLLSAIVTNRIRYAVEKDNVLVREQAGFRTREECAAQVIALVECVQRRWNKEMRPTYACFIDLRKAFDRVPHEALFRKLESLGIRGRCLEFYRGLYRSSWTQVSSRISDTLSPAFPFCRGVRQGDPSSPLLFDLFINDLLEQCRPFGIRVVGMPESTIAGSTENRLPGLMFADDVVLLSPSRHCLEASMRKVSEYLTKLEMEVGASKCGVTVFHGCVDKVRRRQWQLQGKDIPVVEEYRYLGIDLNCNLDEGFTLRRQIQRYRQKLHMATPFLRNGRIPMDLRLRVVKSCLLPSLLWGSEWWGMHQLHAKRLSLVLNQTLRMVVGVHAKHTGVSIPALYTELGKPSVESLIAGRRTRLWAKGPSMRTWIRQLCQWIPTFRKGTWVKNTKAWLLRRLGSSAVREIERSPRGSKTLQRAVQQVIHHKWLTTGKMTQTNTWQEYCQYALQSGSALLRDSSLDFPEYSKSLSWLMRIRVGGWSSCSRLARIGILDEQWKTRCPCCLVNIPETLSHLQQKCTLLSCSAESHCTQETNQLPTSTVVCNLNGTTGTLAC</sequence>
<feature type="compositionally biased region" description="Low complexity" evidence="1">
    <location>
        <begin position="910"/>
        <end position="925"/>
    </location>
</feature>
<dbReference type="Pfam" id="PF00078">
    <property type="entry name" value="RVT_1"/>
    <property type="match status" value="1"/>
</dbReference>
<protein>
    <recommendedName>
        <fullName evidence="2">Reverse transcriptase domain-containing protein</fullName>
    </recommendedName>
</protein>
<name>A0AAV9INE1_9RHOD</name>
<evidence type="ECO:0000256" key="1">
    <source>
        <dbReference type="SAM" id="MobiDB-lite"/>
    </source>
</evidence>
<comment type="caution">
    <text evidence="3">The sequence shown here is derived from an EMBL/GenBank/DDBJ whole genome shotgun (WGS) entry which is preliminary data.</text>
</comment>
<dbReference type="CDD" id="cd01650">
    <property type="entry name" value="RT_nLTR_like"/>
    <property type="match status" value="1"/>
</dbReference>
<dbReference type="GO" id="GO:0003824">
    <property type="term" value="F:catalytic activity"/>
    <property type="evidence" value="ECO:0007669"/>
    <property type="project" value="InterPro"/>
</dbReference>
<feature type="region of interest" description="Disordered" evidence="1">
    <location>
        <begin position="267"/>
        <end position="291"/>
    </location>
</feature>
<dbReference type="SUPFAM" id="SSF56219">
    <property type="entry name" value="DNase I-like"/>
    <property type="match status" value="1"/>
</dbReference>
<feature type="compositionally biased region" description="Basic and acidic residues" evidence="1">
    <location>
        <begin position="81"/>
        <end position="99"/>
    </location>
</feature>
<evidence type="ECO:0000259" key="2">
    <source>
        <dbReference type="PROSITE" id="PS50878"/>
    </source>
</evidence>
<dbReference type="InterPro" id="IPR000477">
    <property type="entry name" value="RT_dom"/>
</dbReference>
<keyword evidence="4" id="KW-1185">Reference proteome</keyword>
<dbReference type="PROSITE" id="PS50878">
    <property type="entry name" value="RT_POL"/>
    <property type="match status" value="1"/>
</dbReference>
<dbReference type="Proteomes" id="UP001300502">
    <property type="component" value="Unassembled WGS sequence"/>
</dbReference>
<dbReference type="Gene3D" id="3.60.10.10">
    <property type="entry name" value="Endonuclease/exonuclease/phosphatase"/>
    <property type="match status" value="1"/>
</dbReference>
<feature type="region of interest" description="Disordered" evidence="1">
    <location>
        <begin position="904"/>
        <end position="938"/>
    </location>
</feature>
<feature type="compositionally biased region" description="Low complexity" evidence="1">
    <location>
        <begin position="113"/>
        <end position="132"/>
    </location>
</feature>
<evidence type="ECO:0000313" key="3">
    <source>
        <dbReference type="EMBL" id="KAK4528926.1"/>
    </source>
</evidence>
<feature type="compositionally biased region" description="Polar residues" evidence="1">
    <location>
        <begin position="273"/>
        <end position="291"/>
    </location>
</feature>
<reference evidence="3 4" key="1">
    <citation type="submission" date="2022-07" db="EMBL/GenBank/DDBJ databases">
        <title>Genome-wide signatures of adaptation to extreme environments.</title>
        <authorList>
            <person name="Cho C.H."/>
            <person name="Yoon H.S."/>
        </authorList>
    </citation>
    <scope>NUCLEOTIDE SEQUENCE [LARGE SCALE GENOMIC DNA]</scope>
    <source>
        <strain evidence="3 4">108.79 E11</strain>
    </source>
</reference>
<feature type="compositionally biased region" description="Gly residues" evidence="1">
    <location>
        <begin position="100"/>
        <end position="112"/>
    </location>
</feature>
<organism evidence="3 4">
    <name type="scientific">Galdieria yellowstonensis</name>
    <dbReference type="NCBI Taxonomy" id="3028027"/>
    <lineage>
        <taxon>Eukaryota</taxon>
        <taxon>Rhodophyta</taxon>
        <taxon>Bangiophyceae</taxon>
        <taxon>Galdieriales</taxon>
        <taxon>Galdieriaceae</taxon>
        <taxon>Galdieria</taxon>
    </lineage>
</organism>
<dbReference type="InterPro" id="IPR005135">
    <property type="entry name" value="Endo/exonuclease/phosphatase"/>
</dbReference>